<accession>B3FJB4</accession>
<protein>
    <submittedName>
        <fullName evidence="2">Uncharacterized protein</fullName>
    </submittedName>
</protein>
<reference evidence="2 3" key="1">
    <citation type="journal article" date="2008" name="Virology">
        <title>Characterization of Pseudomonas chlororaphis myovirus 201varphi2-1 via genomic sequencing, mass spectrometry, and electron microscopy.</title>
        <authorList>
            <person name="Thomas J.A."/>
            <person name="Rolando M.R."/>
            <person name="Carroll C.A."/>
            <person name="Shen P.S."/>
            <person name="Belnap D.M."/>
            <person name="Weintraub S.T."/>
            <person name="Serwer P."/>
            <person name="Hardies S.C."/>
        </authorList>
    </citation>
    <scope>NUCLEOTIDE SEQUENCE</scope>
</reference>
<dbReference type="Proteomes" id="UP000002421">
    <property type="component" value="Segment"/>
</dbReference>
<dbReference type="EMBL" id="EU197055">
    <property type="protein sequence ID" value="ABY63080.1"/>
    <property type="molecule type" value="Genomic_DNA"/>
</dbReference>
<keyword evidence="3" id="KW-1185">Reference proteome</keyword>
<proteinExistence type="predicted"/>
<dbReference type="KEGG" id="vg:6372523"/>
<keyword evidence="1" id="KW-0472">Membrane</keyword>
<evidence type="ECO:0000313" key="2">
    <source>
        <dbReference type="EMBL" id="ABY63080.1"/>
    </source>
</evidence>
<keyword evidence="1" id="KW-1133">Transmembrane helix</keyword>
<gene>
    <name evidence="2" type="ORF">201phi2-1p252</name>
</gene>
<name>B3FJB4_BP201</name>
<organism evidence="2 3">
    <name type="scientific">Pseudomonas phage 201phi2-1</name>
    <name type="common">Pseudomonas chlororaphis phage 201phi2-1</name>
    <dbReference type="NCBI Taxonomy" id="198110"/>
    <lineage>
        <taxon>Viruses</taxon>
        <taxon>Duplodnaviria</taxon>
        <taxon>Heunggongvirae</taxon>
        <taxon>Uroviricota</taxon>
        <taxon>Caudoviricetes</taxon>
        <taxon>Chimalliviridae</taxon>
        <taxon>Serwervirus</taxon>
        <taxon>Serwervirus 201phi21</taxon>
    </lineage>
</organism>
<organismHost>
    <name type="scientific">Pseudomonas chlororaphis</name>
    <dbReference type="NCBI Taxonomy" id="587753"/>
</organismHost>
<evidence type="ECO:0000313" key="3">
    <source>
        <dbReference type="Proteomes" id="UP000002421"/>
    </source>
</evidence>
<keyword evidence="1" id="KW-0812">Transmembrane</keyword>
<dbReference type="RefSeq" id="YP_001956975.1">
    <property type="nucleotide sequence ID" value="NC_010821.1"/>
</dbReference>
<feature type="transmembrane region" description="Helical" evidence="1">
    <location>
        <begin position="6"/>
        <end position="24"/>
    </location>
</feature>
<evidence type="ECO:0000256" key="1">
    <source>
        <dbReference type="SAM" id="Phobius"/>
    </source>
</evidence>
<sequence>MTPDDAIVLLTLTLMIGGILYCLGRMAGWSILWCYFVGSAIIELSVRLIKVPLKKLDEWSSARTLNRLLLETEKADARRKLVRDALAPTNPHTLQVRQRRHITNPMIQ</sequence>